<protein>
    <recommendedName>
        <fullName evidence="3">Enoyl reductase (ER) domain-containing protein</fullName>
    </recommendedName>
</protein>
<dbReference type="GO" id="GO:0016491">
    <property type="term" value="F:oxidoreductase activity"/>
    <property type="evidence" value="ECO:0007669"/>
    <property type="project" value="UniProtKB-KW"/>
</dbReference>
<feature type="compositionally biased region" description="Basic and acidic residues" evidence="2">
    <location>
        <begin position="13"/>
        <end position="26"/>
    </location>
</feature>
<dbReference type="OMA" id="LVHPVID"/>
<evidence type="ECO:0000256" key="2">
    <source>
        <dbReference type="SAM" id="MobiDB-lite"/>
    </source>
</evidence>
<dbReference type="KEGG" id="lgi:LOTGIDRAFT_219806"/>
<dbReference type="SMART" id="SM00829">
    <property type="entry name" value="PKS_ER"/>
    <property type="match status" value="1"/>
</dbReference>
<feature type="domain" description="Enoyl reductase (ER)" evidence="3">
    <location>
        <begin position="39"/>
        <end position="365"/>
    </location>
</feature>
<dbReference type="AlphaFoldDB" id="V4BHA1"/>
<dbReference type="Proteomes" id="UP000030746">
    <property type="component" value="Unassembled WGS sequence"/>
</dbReference>
<accession>V4BHA1</accession>
<dbReference type="STRING" id="225164.V4BHA1"/>
<gene>
    <name evidence="4" type="ORF">LOTGIDRAFT_219806</name>
</gene>
<organism evidence="4 5">
    <name type="scientific">Lottia gigantea</name>
    <name type="common">Giant owl limpet</name>
    <dbReference type="NCBI Taxonomy" id="225164"/>
    <lineage>
        <taxon>Eukaryota</taxon>
        <taxon>Metazoa</taxon>
        <taxon>Spiralia</taxon>
        <taxon>Lophotrochozoa</taxon>
        <taxon>Mollusca</taxon>
        <taxon>Gastropoda</taxon>
        <taxon>Patellogastropoda</taxon>
        <taxon>Lottioidea</taxon>
        <taxon>Lottiidae</taxon>
        <taxon>Lottia</taxon>
    </lineage>
</organism>
<dbReference type="RefSeq" id="XP_009061514.1">
    <property type="nucleotide sequence ID" value="XM_009063266.1"/>
</dbReference>
<dbReference type="EMBL" id="KB202823">
    <property type="protein sequence ID" value="ESO87914.1"/>
    <property type="molecule type" value="Genomic_DNA"/>
</dbReference>
<dbReference type="PANTHER" id="PTHR44054">
    <property type="entry name" value="SYNAPTIC VESICLE MEMBRANE PROTEIN VAT-1 HOMOLOG-LIKE"/>
    <property type="match status" value="1"/>
</dbReference>
<evidence type="ECO:0000313" key="5">
    <source>
        <dbReference type="Proteomes" id="UP000030746"/>
    </source>
</evidence>
<dbReference type="InterPro" id="IPR036291">
    <property type="entry name" value="NAD(P)-bd_dom_sf"/>
</dbReference>
<dbReference type="SUPFAM" id="SSF51735">
    <property type="entry name" value="NAD(P)-binding Rossmann-fold domains"/>
    <property type="match status" value="1"/>
</dbReference>
<dbReference type="InterPro" id="IPR052100">
    <property type="entry name" value="SV-ATPase_mito-regulator"/>
</dbReference>
<feature type="region of interest" description="Disordered" evidence="2">
    <location>
        <begin position="1"/>
        <end position="26"/>
    </location>
</feature>
<evidence type="ECO:0000256" key="1">
    <source>
        <dbReference type="ARBA" id="ARBA00023002"/>
    </source>
</evidence>
<dbReference type="Gene3D" id="3.90.180.10">
    <property type="entry name" value="Medium-chain alcohol dehydrogenases, catalytic domain"/>
    <property type="match status" value="1"/>
</dbReference>
<dbReference type="Gene3D" id="3.40.50.720">
    <property type="entry name" value="NAD(P)-binding Rossmann-like Domain"/>
    <property type="match status" value="1"/>
</dbReference>
<feature type="compositionally biased region" description="Basic and acidic residues" evidence="2">
    <location>
        <begin position="386"/>
        <end position="397"/>
    </location>
</feature>
<proteinExistence type="predicted"/>
<dbReference type="InterPro" id="IPR011032">
    <property type="entry name" value="GroES-like_sf"/>
</dbReference>
<dbReference type="Pfam" id="PF13602">
    <property type="entry name" value="ADH_zinc_N_2"/>
    <property type="match status" value="1"/>
</dbReference>
<dbReference type="InterPro" id="IPR013154">
    <property type="entry name" value="ADH-like_N"/>
</dbReference>
<evidence type="ECO:0000259" key="3">
    <source>
        <dbReference type="SMART" id="SM00829"/>
    </source>
</evidence>
<sequence length="397" mass="43747">MSEQTANAPAENQDGKTETEKQDAPPVKEMKSIVLSGFGGIKMLKVQPNPEPTVNEGEVLIRVKAGGLNFPDLMVRQGVIENAPKTPIIMGFECSGVVEALGENTTGLNVGDRVIGFSDYKCWADLVTIPASCVYKMPDKMSFHEGAAVPMNFITAYILLFDIGNLRKDQSILIHSIGGGVGTALSQLCKTVDNVTVFGTASNHKHENIKENVTHLYDHSTDYSQEVRKVYPQGVDIVLDCLCGDDTNKGISLLKPMGKYILYGSSNIVTGETKSFFSFAKSWWQVDKVSPIKLFDENKTIGGFQLRRLLQQGQHEYIRGVMDKLLNLYKENKIKPTIDSVWAFEDVGEAMQKMHDRKNIGKLILDPTAQPKPKETENATEAASDGEGKKEESKPEA</sequence>
<dbReference type="OrthoDB" id="203908at2759"/>
<name>V4BHA1_LOTGI</name>
<dbReference type="PANTHER" id="PTHR44054:SF2">
    <property type="entry name" value="SYNAPTIC VESICLE MEMBRANE PROTEIN VAT-1 HOMOLOG-LIKE"/>
    <property type="match status" value="1"/>
</dbReference>
<dbReference type="Pfam" id="PF08240">
    <property type="entry name" value="ADH_N"/>
    <property type="match status" value="1"/>
</dbReference>
<dbReference type="SUPFAM" id="SSF50129">
    <property type="entry name" value="GroES-like"/>
    <property type="match status" value="1"/>
</dbReference>
<dbReference type="CTD" id="20246893"/>
<dbReference type="InterPro" id="IPR020843">
    <property type="entry name" value="ER"/>
</dbReference>
<keyword evidence="5" id="KW-1185">Reference proteome</keyword>
<dbReference type="GeneID" id="20246893"/>
<keyword evidence="1" id="KW-0560">Oxidoreductase</keyword>
<evidence type="ECO:0000313" key="4">
    <source>
        <dbReference type="EMBL" id="ESO87914.1"/>
    </source>
</evidence>
<dbReference type="HOGENOM" id="CLU_026673_3_1_1"/>
<feature type="region of interest" description="Disordered" evidence="2">
    <location>
        <begin position="359"/>
        <end position="397"/>
    </location>
</feature>
<reference evidence="4 5" key="1">
    <citation type="journal article" date="2013" name="Nature">
        <title>Insights into bilaterian evolution from three spiralian genomes.</title>
        <authorList>
            <person name="Simakov O."/>
            <person name="Marletaz F."/>
            <person name="Cho S.J."/>
            <person name="Edsinger-Gonzales E."/>
            <person name="Havlak P."/>
            <person name="Hellsten U."/>
            <person name="Kuo D.H."/>
            <person name="Larsson T."/>
            <person name="Lv J."/>
            <person name="Arendt D."/>
            <person name="Savage R."/>
            <person name="Osoegawa K."/>
            <person name="de Jong P."/>
            <person name="Grimwood J."/>
            <person name="Chapman J.A."/>
            <person name="Shapiro H."/>
            <person name="Aerts A."/>
            <person name="Otillar R.P."/>
            <person name="Terry A.Y."/>
            <person name="Boore J.L."/>
            <person name="Grigoriev I.V."/>
            <person name="Lindberg D.R."/>
            <person name="Seaver E.C."/>
            <person name="Weisblat D.A."/>
            <person name="Putnam N.H."/>
            <person name="Rokhsar D.S."/>
        </authorList>
    </citation>
    <scope>NUCLEOTIDE SEQUENCE [LARGE SCALE GENOMIC DNA]</scope>
</reference>
<dbReference type="CDD" id="cd08275">
    <property type="entry name" value="MDR3"/>
    <property type="match status" value="1"/>
</dbReference>